<dbReference type="RefSeq" id="WP_053838135.1">
    <property type="nucleotide sequence ID" value="NZ_CP076251.1"/>
</dbReference>
<sequence>MTSTTEIAALLAATDAQGRVDPLAYEAQRLILQHQGLGSVDAAALVRALPASPGFAAFDRRAFFSAIDQRLDTPQERQRFAEALDQANLSDGWLERLGEQAAQAGGQAYDAARNAVRGANSQVSDGLAAAQRNTRDTTADPGASPALSAAAKAGNNVIGEAQQGYGFVTGGAAHALTTLGETVDLARMGTRLATDPNYRDVVVGMARIYAAEVAADPHKPIDQARSAATQAWQHWEQGLAQAQRDGRERQYIGIAEGAAGVEILATLVPASKVSKLGKAAQIMEDIAPRAAAESGAGLADAARAERAGARAHDGAWHAPERHAGLPGRAGAYAEALEEAGQAARRGGQAGEGARQLLRGLVGQARQDGHLDDLVRAARATDNVEGLLRSGELAPRELTAILKRSPDVFDGRIDFPTALGHSTQGVDLTRLTTRQLGDIGEAIQTHALVKQGYSDIVAIKNRSGHGIDLVDRNPDGDLEFFEIKTSAKGIAPAQHGDPEQFVAKRLERAIGERGHWDPKNTIPGLKDIATGIRDEIGEDATNINAKWVQLNLSRTPDSPRLQIERTVKPWVKPALKQTMLTPDEAGHPDHAAFDTILHTVQGDGRWNEAQSRNIAASLLHEYKADPLCKTLDSVRIGGSAEAPLVFAVSSPHGADKAPHFHVRVDAEQSAQRPAAESFAQVQQLNQQQALAQQTEQTNLTQRGPRMS</sequence>
<protein>
    <recommendedName>
        <fullName evidence="1">X-Tfes XVIPCD domain-containing protein</fullName>
    </recommendedName>
</protein>
<dbReference type="PROSITE" id="PS00018">
    <property type="entry name" value="EF_HAND_1"/>
    <property type="match status" value="1"/>
</dbReference>
<dbReference type="EMBL" id="CXOJ01000035">
    <property type="protein sequence ID" value="CTP87723.1"/>
    <property type="molecule type" value="Genomic_DNA"/>
</dbReference>
<organism evidence="2 3">
    <name type="scientific">Xanthomonas graminis pv. phlei</name>
    <dbReference type="NCBI Taxonomy" id="487906"/>
    <lineage>
        <taxon>Bacteria</taxon>
        <taxon>Pseudomonadati</taxon>
        <taxon>Pseudomonadota</taxon>
        <taxon>Gammaproteobacteria</taxon>
        <taxon>Lysobacterales</taxon>
        <taxon>Lysobacteraceae</taxon>
        <taxon>Xanthomonas</taxon>
        <taxon>Xanthomonas translucens group</taxon>
        <taxon>Xanthomonas graminis</taxon>
    </lineage>
</organism>
<dbReference type="Pfam" id="PF20410">
    <property type="entry name" value="X-Tfes_XVIPCD"/>
    <property type="match status" value="1"/>
</dbReference>
<proteinExistence type="predicted"/>
<dbReference type="AlphaFoldDB" id="A0A0K2ZQ42"/>
<reference evidence="2 3" key="1">
    <citation type="submission" date="2015-07" db="EMBL/GenBank/DDBJ databases">
        <authorList>
            <person name="Noorani M."/>
        </authorList>
    </citation>
    <scope>NUCLEOTIDE SEQUENCE [LARGE SCALE GENOMIC DNA]</scope>
    <source>
        <strain evidence="2">LMG730</strain>
    </source>
</reference>
<dbReference type="InterPro" id="IPR046519">
    <property type="entry name" value="X-Tfes_XVIPCD"/>
</dbReference>
<gene>
    <name evidence="2" type="ORF">XTPLMG730_1890</name>
</gene>
<dbReference type="InterPro" id="IPR018247">
    <property type="entry name" value="EF_Hand_1_Ca_BS"/>
</dbReference>
<evidence type="ECO:0000313" key="3">
    <source>
        <dbReference type="Proteomes" id="UP000045978"/>
    </source>
</evidence>
<evidence type="ECO:0000259" key="1">
    <source>
        <dbReference type="Pfam" id="PF20410"/>
    </source>
</evidence>
<evidence type="ECO:0000313" key="2">
    <source>
        <dbReference type="EMBL" id="CTP87723.1"/>
    </source>
</evidence>
<dbReference type="Proteomes" id="UP000045978">
    <property type="component" value="Unassembled WGS sequence"/>
</dbReference>
<accession>A0A0K2ZQ42</accession>
<feature type="domain" description="X-Tfes XVIPCD" evidence="1">
    <location>
        <begin position="582"/>
        <end position="682"/>
    </location>
</feature>
<name>A0A0K2ZQ42_9XANT</name>